<reference evidence="1 2" key="1">
    <citation type="submission" date="2023-12" db="EMBL/GenBank/DDBJ databases">
        <title>Sinomonas terricola sp. nov, isolated from litchi orchard soil in Guangdong, PR China.</title>
        <authorList>
            <person name="Jiaxin W."/>
            <person name="Yang Z."/>
            <person name="Honghui Z."/>
        </authorList>
    </citation>
    <scope>NUCLEOTIDE SEQUENCE [LARGE SCALE GENOMIC DNA]</scope>
    <source>
        <strain evidence="1 2">JGH33</strain>
    </source>
</reference>
<protein>
    <submittedName>
        <fullName evidence="1">Uncharacterized protein</fullName>
    </submittedName>
</protein>
<evidence type="ECO:0000313" key="1">
    <source>
        <dbReference type="EMBL" id="MEA5456400.1"/>
    </source>
</evidence>
<dbReference type="Proteomes" id="UP001304769">
    <property type="component" value="Unassembled WGS sequence"/>
</dbReference>
<accession>A0ABU5T9S3</accession>
<gene>
    <name evidence="1" type="ORF">SPF06_16825</name>
</gene>
<dbReference type="RefSeq" id="WP_323280292.1">
    <property type="nucleotide sequence ID" value="NZ_JAYGGQ010000014.1"/>
</dbReference>
<comment type="caution">
    <text evidence="1">The sequence shown here is derived from an EMBL/GenBank/DDBJ whole genome shotgun (WGS) entry which is preliminary data.</text>
</comment>
<organism evidence="1 2">
    <name type="scientific">Sinomonas terricola</name>
    <dbReference type="NCBI Taxonomy" id="3110330"/>
    <lineage>
        <taxon>Bacteria</taxon>
        <taxon>Bacillati</taxon>
        <taxon>Actinomycetota</taxon>
        <taxon>Actinomycetes</taxon>
        <taxon>Micrococcales</taxon>
        <taxon>Micrococcaceae</taxon>
        <taxon>Sinomonas</taxon>
    </lineage>
</organism>
<proteinExistence type="predicted"/>
<sequence>MTQGLLLTDDEIVAVAMRWGRDWKASLPTLALDDDAELIRASARGHRSLFVRGLLGGPNNEELSNQVEQALGSAVGTLPELIGYAANSEDLRAATGLRFALFSTDAGEKVLVVTLPNGINEISRVSPADAQDFISTFAAGPGKVGAGSPAVVLVSPKTEDSTQFAVVTSEGTTSGSGPLSSLDLASGAPTPEVPAFVLAGDC</sequence>
<keyword evidence="2" id="KW-1185">Reference proteome</keyword>
<evidence type="ECO:0000313" key="2">
    <source>
        <dbReference type="Proteomes" id="UP001304769"/>
    </source>
</evidence>
<dbReference type="EMBL" id="JAYGGQ010000014">
    <property type="protein sequence ID" value="MEA5456400.1"/>
    <property type="molecule type" value="Genomic_DNA"/>
</dbReference>
<name>A0ABU5T9S3_9MICC</name>